<gene>
    <name evidence="6" type="ORF">GSTUM_00004942001</name>
</gene>
<comment type="similarity">
    <text evidence="1">Belongs to the CCM1 family.</text>
</comment>
<name>D5G914_TUBMM</name>
<organism evidence="6 7">
    <name type="scientific">Tuber melanosporum (strain Mel28)</name>
    <name type="common">Perigord black truffle</name>
    <dbReference type="NCBI Taxonomy" id="656061"/>
    <lineage>
        <taxon>Eukaryota</taxon>
        <taxon>Fungi</taxon>
        <taxon>Dikarya</taxon>
        <taxon>Ascomycota</taxon>
        <taxon>Pezizomycotina</taxon>
        <taxon>Pezizomycetes</taxon>
        <taxon>Pezizales</taxon>
        <taxon>Tuberaceae</taxon>
        <taxon>Tuber</taxon>
    </lineage>
</organism>
<dbReference type="PROSITE" id="PS51375">
    <property type="entry name" value="PPR"/>
    <property type="match status" value="1"/>
</dbReference>
<protein>
    <submittedName>
        <fullName evidence="6">(Perigord truffle) hypothetical protein</fullName>
    </submittedName>
</protein>
<dbReference type="HOGENOM" id="CLU_012630_1_1_1"/>
<evidence type="ECO:0000313" key="7">
    <source>
        <dbReference type="Proteomes" id="UP000006911"/>
    </source>
</evidence>
<keyword evidence="7" id="KW-1185">Reference proteome</keyword>
<dbReference type="InterPro" id="IPR011990">
    <property type="entry name" value="TPR-like_helical_dom_sf"/>
</dbReference>
<dbReference type="KEGG" id="tml:GSTUM_00004942001"/>
<evidence type="ECO:0000256" key="3">
    <source>
        <dbReference type="ARBA" id="ARBA00044493"/>
    </source>
</evidence>
<dbReference type="PANTHER" id="PTHR47447:SF17">
    <property type="entry name" value="OS12G0638900 PROTEIN"/>
    <property type="match status" value="1"/>
</dbReference>
<dbReference type="Pfam" id="PF13812">
    <property type="entry name" value="PPR_3"/>
    <property type="match status" value="1"/>
</dbReference>
<dbReference type="InParanoid" id="D5G914"/>
<dbReference type="eggNOG" id="KOG4197">
    <property type="taxonomic scope" value="Eukaryota"/>
</dbReference>
<dbReference type="PANTHER" id="PTHR47447">
    <property type="entry name" value="OS03G0856100 PROTEIN"/>
    <property type="match status" value="1"/>
</dbReference>
<sequence length="611" mass="69894">MFPLYLVGLSTNGTIAVLGGGIRKPYISIHNICFSIHIGRFSRSLSKFHNICLRPTPPPTKKTSVFPFPQRVPASRTKYHSMDTFFANALVRASLCKNHSNTYPLVGRTGFYFPPRRSLILSGGSSDAYKCGPNDRPISWKETRDELRSIADPYWRRRLEFPPPVPPYLRRARAAQGRILPARYLDDPREQKCLEEFLEYLIDPETPHTVLYELYNKLPPPRPILLNQEELDMLVARFMSVPERNMEATTRYLAILDQMKACDLPISRNEWNAAISFISRSFNDVTTTETQSAIALWDESEKYQGGIRANTTTFNVLLDVASRSPTPLLTDMILKEMQNRELKPDRFTYTTLITYHGICGDGEKVRETYRELVDSGEVVDTVVLNAVMTAMIRVKEHGSAEYIYQRMRQTLFDSGTTEKPPGQDDILGQRRWARNLKQVAMNRRVVEDYMKTFNVSLAPDIITFNMLIHLQCQVGNYDRAMELVKEMEECKVGYDETISVALLKGFFWHGGTSYSNWSVPRLEELLRLIFDKEKGHKLGPNLSGWILKTVARVCNSRARVFMILEAIVAKRELDGEELDEHIAGIAREIVGGTAWNTWLEVQKQKTGDGMK</sequence>
<comment type="subunit">
    <text evidence="4">Binds to mitochondrial small subunit 15S rRNA.</text>
</comment>
<proteinExistence type="inferred from homology"/>
<dbReference type="EMBL" id="FN430053">
    <property type="protein sequence ID" value="CAZ81007.1"/>
    <property type="molecule type" value="Genomic_DNA"/>
</dbReference>
<dbReference type="STRING" id="656061.D5G914"/>
<evidence type="ECO:0000256" key="2">
    <source>
        <dbReference type="ARBA" id="ARBA00022737"/>
    </source>
</evidence>
<dbReference type="GeneID" id="9181290"/>
<accession>D5G914</accession>
<dbReference type="RefSeq" id="XP_002836816.1">
    <property type="nucleotide sequence ID" value="XM_002836770.1"/>
</dbReference>
<evidence type="ECO:0000256" key="4">
    <source>
        <dbReference type="ARBA" id="ARBA00044511"/>
    </source>
</evidence>
<reference evidence="6 7" key="1">
    <citation type="journal article" date="2010" name="Nature">
        <title>Perigord black truffle genome uncovers evolutionary origins and mechanisms of symbiosis.</title>
        <authorList>
            <person name="Martin F."/>
            <person name="Kohler A."/>
            <person name="Murat C."/>
            <person name="Balestrini R."/>
            <person name="Coutinho P.M."/>
            <person name="Jaillon O."/>
            <person name="Montanini B."/>
            <person name="Morin E."/>
            <person name="Noel B."/>
            <person name="Percudani R."/>
            <person name="Porcel B."/>
            <person name="Rubini A."/>
            <person name="Amicucci A."/>
            <person name="Amselem J."/>
            <person name="Anthouard V."/>
            <person name="Arcioni S."/>
            <person name="Artiguenave F."/>
            <person name="Aury J.M."/>
            <person name="Ballario P."/>
            <person name="Bolchi A."/>
            <person name="Brenna A."/>
            <person name="Brun A."/>
            <person name="Buee M."/>
            <person name="Cantarel B."/>
            <person name="Chevalier G."/>
            <person name="Couloux A."/>
            <person name="Da Silva C."/>
            <person name="Denoeud F."/>
            <person name="Duplessis S."/>
            <person name="Ghignone S."/>
            <person name="Hilselberger B."/>
            <person name="Iotti M."/>
            <person name="Marcais B."/>
            <person name="Mello A."/>
            <person name="Miranda M."/>
            <person name="Pacioni G."/>
            <person name="Quesneville H."/>
            <person name="Riccioni C."/>
            <person name="Ruotolo R."/>
            <person name="Splivallo R."/>
            <person name="Stocchi V."/>
            <person name="Tisserant E."/>
            <person name="Viscomi A.R."/>
            <person name="Zambonelli A."/>
            <person name="Zampieri E."/>
            <person name="Henrissat B."/>
            <person name="Lebrun M.H."/>
            <person name="Paolocci F."/>
            <person name="Bonfante P."/>
            <person name="Ottonello S."/>
            <person name="Wincker P."/>
        </authorList>
    </citation>
    <scope>NUCLEOTIDE SEQUENCE [LARGE SCALE GENOMIC DNA]</scope>
    <source>
        <strain evidence="6 7">Mel28</strain>
    </source>
</reference>
<evidence type="ECO:0000256" key="5">
    <source>
        <dbReference type="PROSITE-ProRule" id="PRU00708"/>
    </source>
</evidence>
<dbReference type="NCBIfam" id="TIGR00756">
    <property type="entry name" value="PPR"/>
    <property type="match status" value="2"/>
</dbReference>
<keyword evidence="2" id="KW-0677">Repeat</keyword>
<dbReference type="Proteomes" id="UP000006911">
    <property type="component" value="Unassembled WGS sequence"/>
</dbReference>
<dbReference type="InterPro" id="IPR002885">
    <property type="entry name" value="PPR_rpt"/>
</dbReference>
<dbReference type="Gene3D" id="1.25.40.10">
    <property type="entry name" value="Tetratricopeptide repeat domain"/>
    <property type="match status" value="2"/>
</dbReference>
<dbReference type="AlphaFoldDB" id="D5G914"/>
<evidence type="ECO:0000313" key="6">
    <source>
        <dbReference type="EMBL" id="CAZ81007.1"/>
    </source>
</evidence>
<feature type="repeat" description="PPR" evidence="5">
    <location>
        <begin position="460"/>
        <end position="494"/>
    </location>
</feature>
<evidence type="ECO:0000256" key="1">
    <source>
        <dbReference type="ARBA" id="ARBA00006192"/>
    </source>
</evidence>
<comment type="function">
    <text evidence="3">Regulates mitochondrial small subunit maturation by controlling 15S rRNA 5'-end processing. Localizes to the 5' precursor of the 15S rRNA in a position that is subsequently occupied by mS47 in the mature yeast mtSSU. Uses structure and sequence-specific RNA recognition, binding to a single-stranded region of the precursor and specifically recognizing bases -6 to -1. The exchange of Ccm1 for mS47 is coupled to the irreversible removal of precursor rRNA that is accompanied by conformational changes of the mitoribosomal proteins uS5m and mS26. These conformational changes signal completion of 5'-end rRNA processing through protection of the mature 5'-end of the 15S rRNA and stabilization of mS47. The removal of the 5' precursor together with the dissociation of Ccm1 may be catalyzed by the 5'-3' exoribonuclease Pet127. Involved in the specific removal of group I introns in mitochondrial encoded transcripts.</text>
</comment>
<dbReference type="Pfam" id="PF12854">
    <property type="entry name" value="PPR_1"/>
    <property type="match status" value="1"/>
</dbReference>